<dbReference type="Proteomes" id="UP001239111">
    <property type="component" value="Chromosome 1"/>
</dbReference>
<reference evidence="1" key="1">
    <citation type="submission" date="2023-04" db="EMBL/GenBank/DDBJ databases">
        <title>A chromosome-level genome assembly of the parasitoid wasp Eretmocerus hayati.</title>
        <authorList>
            <person name="Zhong Y."/>
            <person name="Liu S."/>
            <person name="Liu Y."/>
        </authorList>
    </citation>
    <scope>NUCLEOTIDE SEQUENCE</scope>
    <source>
        <strain evidence="1">ZJU_SS_LIU_2023</strain>
    </source>
</reference>
<comment type="caution">
    <text evidence="1">The sequence shown here is derived from an EMBL/GenBank/DDBJ whole genome shotgun (WGS) entry which is preliminary data.</text>
</comment>
<name>A0ACC2PY39_9HYME</name>
<proteinExistence type="predicted"/>
<organism evidence="1 2">
    <name type="scientific">Eretmocerus hayati</name>
    <dbReference type="NCBI Taxonomy" id="131215"/>
    <lineage>
        <taxon>Eukaryota</taxon>
        <taxon>Metazoa</taxon>
        <taxon>Ecdysozoa</taxon>
        <taxon>Arthropoda</taxon>
        <taxon>Hexapoda</taxon>
        <taxon>Insecta</taxon>
        <taxon>Pterygota</taxon>
        <taxon>Neoptera</taxon>
        <taxon>Endopterygota</taxon>
        <taxon>Hymenoptera</taxon>
        <taxon>Apocrita</taxon>
        <taxon>Proctotrupomorpha</taxon>
        <taxon>Chalcidoidea</taxon>
        <taxon>Aphelinidae</taxon>
        <taxon>Aphelininae</taxon>
        <taxon>Eretmocerus</taxon>
    </lineage>
</organism>
<protein>
    <submittedName>
        <fullName evidence="1">Uncharacterized protein</fullName>
    </submittedName>
</protein>
<accession>A0ACC2PY39</accession>
<dbReference type="EMBL" id="CM056741">
    <property type="protein sequence ID" value="KAJ8688387.1"/>
    <property type="molecule type" value="Genomic_DNA"/>
</dbReference>
<sequence length="652" mass="73698">MSQPSVTDYFATRKRRASGELQNKHKVLALGEPGSREALPIIREKSSAPKSDSSKTKTGSGRKSVARNLKFGSNTKPTQSIGAKAEEKNVVFAKLGNLSPQKQPASAESPQKTPTKELVCFKTPTKESRTRDLSLNEIKSRVNKSSRLKELRARIDKFKKLDEKLEDLERNDCKSEDVGKVEGEVRIKEFNHIELEIPASPCKTPSKLFSPTKALLLSPKASPAKRLLFEPKEIPASPVKSSPVKAPAYQRYQALSESETRLPLPYKYRFLAEVFRSVDTVSAMLHNRKETITFSKLKPAVQELVRRNFTLDHLAQIKTVYPDAFSFCQEKFRNFGVAKSESYELVITPIIQKDEAKSGRNTPDEDDVLKSAQQMHMSPGVLLERRKKFTNKLVDLAKDEHEQFLQSLEKPMKIDKDKVTRWHPEFDVDSCKDIEKAELPQPPVQEKLSSATDVLHRAHRLFNDNSRMKRALEKLTANQIQNSASESTEALKVPDELRSVNSSIVDTPPATPKTPRVETNSLLKGVPPALLEKIRAKQAAKALEMMTRSSDADKDAIRYARLPEMAKILRNIFVSEKKGVLNLEFVVKKLDDSYRTKLSSSDLEEHIKLICKLLPLWATIHVVRKVDYLKIVKDMDMAKVIKRLEVLADEKA</sequence>
<keyword evidence="2" id="KW-1185">Reference proteome</keyword>
<evidence type="ECO:0000313" key="2">
    <source>
        <dbReference type="Proteomes" id="UP001239111"/>
    </source>
</evidence>
<evidence type="ECO:0000313" key="1">
    <source>
        <dbReference type="EMBL" id="KAJ8688387.1"/>
    </source>
</evidence>
<gene>
    <name evidence="1" type="ORF">QAD02_024182</name>
</gene>